<dbReference type="HAMAP" id="MF_00373">
    <property type="entry name" value="Ribosomal_bL28"/>
    <property type="match status" value="1"/>
</dbReference>
<dbReference type="NCBIfam" id="TIGR00009">
    <property type="entry name" value="L28"/>
    <property type="match status" value="1"/>
</dbReference>
<dbReference type="GO" id="GO:0006412">
    <property type="term" value="P:translation"/>
    <property type="evidence" value="ECO:0007669"/>
    <property type="project" value="UniProtKB-UniRule"/>
</dbReference>
<dbReference type="Proteomes" id="UP000196365">
    <property type="component" value="Unassembled WGS sequence"/>
</dbReference>
<dbReference type="Gene3D" id="2.30.170.40">
    <property type="entry name" value="Ribosomal protein L28/L24"/>
    <property type="match status" value="1"/>
</dbReference>
<dbReference type="Pfam" id="PF00830">
    <property type="entry name" value="Ribosomal_L28"/>
    <property type="match status" value="1"/>
</dbReference>
<dbReference type="RefSeq" id="WP_087677666.1">
    <property type="nucleotide sequence ID" value="NZ_FUWV01000001.1"/>
</dbReference>
<dbReference type="AlphaFoldDB" id="A0A1T4JYQ5"/>
<dbReference type="PANTHER" id="PTHR39080">
    <property type="entry name" value="50S RIBOSOMAL PROTEIN L28"/>
    <property type="match status" value="1"/>
</dbReference>
<dbReference type="GO" id="GO:0003735">
    <property type="term" value="F:structural constituent of ribosome"/>
    <property type="evidence" value="ECO:0007669"/>
    <property type="project" value="InterPro"/>
</dbReference>
<protein>
    <recommendedName>
        <fullName evidence="4 5">Large ribosomal subunit protein bL28</fullName>
    </recommendedName>
</protein>
<evidence type="ECO:0000256" key="4">
    <source>
        <dbReference type="ARBA" id="ARBA00035174"/>
    </source>
</evidence>
<dbReference type="InterPro" id="IPR034704">
    <property type="entry name" value="Ribosomal_bL28/bL31-like_sf"/>
</dbReference>
<sequence>MARECYICKKGAVSGNQISHSTKHTKRVWKPNLKTVKANINGTPKRITVCTRCLRSGKVERAI</sequence>
<organism evidence="6 7">
    <name type="scientific">Garciella nitratireducens DSM 15102</name>
    <dbReference type="NCBI Taxonomy" id="1121911"/>
    <lineage>
        <taxon>Bacteria</taxon>
        <taxon>Bacillati</taxon>
        <taxon>Bacillota</taxon>
        <taxon>Clostridia</taxon>
        <taxon>Eubacteriales</taxon>
        <taxon>Eubacteriaceae</taxon>
        <taxon>Garciella</taxon>
    </lineage>
</organism>
<proteinExistence type="inferred from homology"/>
<dbReference type="GO" id="GO:0005840">
    <property type="term" value="C:ribosome"/>
    <property type="evidence" value="ECO:0007669"/>
    <property type="project" value="UniProtKB-KW"/>
</dbReference>
<dbReference type="InterPro" id="IPR037147">
    <property type="entry name" value="Ribosomal_bL28_sf"/>
</dbReference>
<dbReference type="PANTHER" id="PTHR39080:SF1">
    <property type="entry name" value="LARGE RIBOSOMAL SUBUNIT PROTEIN BL28A"/>
    <property type="match status" value="1"/>
</dbReference>
<dbReference type="EMBL" id="FUWV01000001">
    <property type="protein sequence ID" value="SJZ35392.1"/>
    <property type="molecule type" value="Genomic_DNA"/>
</dbReference>
<evidence type="ECO:0000313" key="7">
    <source>
        <dbReference type="Proteomes" id="UP000196365"/>
    </source>
</evidence>
<gene>
    <name evidence="5" type="primary">rpmB</name>
    <name evidence="6" type="ORF">SAMN02745973_00221</name>
</gene>
<evidence type="ECO:0000256" key="5">
    <source>
        <dbReference type="HAMAP-Rule" id="MF_00373"/>
    </source>
</evidence>
<dbReference type="OrthoDB" id="9805609at2"/>
<dbReference type="InterPro" id="IPR026569">
    <property type="entry name" value="Ribosomal_bL28"/>
</dbReference>
<comment type="similarity">
    <text evidence="1 5">Belongs to the bacterial ribosomal protein bL28 family.</text>
</comment>
<reference evidence="6 7" key="1">
    <citation type="submission" date="2017-02" db="EMBL/GenBank/DDBJ databases">
        <authorList>
            <person name="Peterson S.W."/>
        </authorList>
    </citation>
    <scope>NUCLEOTIDE SEQUENCE [LARGE SCALE GENOMIC DNA]</scope>
    <source>
        <strain evidence="6 7">DSM 15102</strain>
    </source>
</reference>
<accession>A0A1T4JYQ5</accession>
<evidence type="ECO:0000256" key="3">
    <source>
        <dbReference type="ARBA" id="ARBA00023274"/>
    </source>
</evidence>
<dbReference type="SUPFAM" id="SSF143800">
    <property type="entry name" value="L28p-like"/>
    <property type="match status" value="1"/>
</dbReference>
<evidence type="ECO:0000313" key="6">
    <source>
        <dbReference type="EMBL" id="SJZ35392.1"/>
    </source>
</evidence>
<evidence type="ECO:0000256" key="1">
    <source>
        <dbReference type="ARBA" id="ARBA00008760"/>
    </source>
</evidence>
<dbReference type="InterPro" id="IPR001383">
    <property type="entry name" value="Ribosomal_bL28_bact-type"/>
</dbReference>
<name>A0A1T4JYQ5_9FIRM</name>
<keyword evidence="2 5" id="KW-0689">Ribosomal protein</keyword>
<dbReference type="InterPro" id="IPR050096">
    <property type="entry name" value="Bacterial_rp_bL28"/>
</dbReference>
<dbReference type="GO" id="GO:1990904">
    <property type="term" value="C:ribonucleoprotein complex"/>
    <property type="evidence" value="ECO:0007669"/>
    <property type="project" value="UniProtKB-KW"/>
</dbReference>
<keyword evidence="7" id="KW-1185">Reference proteome</keyword>
<evidence type="ECO:0000256" key="2">
    <source>
        <dbReference type="ARBA" id="ARBA00022980"/>
    </source>
</evidence>
<keyword evidence="3 5" id="KW-0687">Ribonucleoprotein</keyword>